<dbReference type="PANTHER" id="PTHR44229:SF4">
    <property type="entry name" value="15-HYDROXYPROSTAGLANDIN DEHYDROGENASE [NAD(+)]"/>
    <property type="match status" value="1"/>
</dbReference>
<dbReference type="GO" id="GO:0016616">
    <property type="term" value="F:oxidoreductase activity, acting on the CH-OH group of donors, NAD or NADP as acceptor"/>
    <property type="evidence" value="ECO:0007669"/>
    <property type="project" value="TreeGrafter"/>
</dbReference>
<dbReference type="EMBL" id="ML996694">
    <property type="protein sequence ID" value="KAF2400635.1"/>
    <property type="molecule type" value="Genomic_DNA"/>
</dbReference>
<evidence type="ECO:0000256" key="2">
    <source>
        <dbReference type="ARBA" id="ARBA00022857"/>
    </source>
</evidence>
<keyword evidence="6" id="KW-1185">Reference proteome</keyword>
<evidence type="ECO:0000256" key="4">
    <source>
        <dbReference type="SAM" id="MobiDB-lite"/>
    </source>
</evidence>
<proteinExistence type="inferred from homology"/>
<sequence length="327" mass="34527">METDKWSPKIDLSSSLDTASLKGKTVLITGGATGIGQGCAIALAEAGAYVTIADINETDGNDTAGQLTDQGLHAQFIKTDVTSWPSLIAAFKASLAFSPNHTLDILIPSAGVGNSGQRSWIQNPPLDANGDPEPPSTRVLDINMMAVYNTVYLALHHFRHNPGPSSDAKTILLVASMGGFTSMTGVLDYCGSKWGVRGIFRALRGARRILGEGHPDLRVNLLAPTFVKTNMTKGYWEYMEKAGLSLAEVSDCVDVAMRLCADEGVHGRAVAVAANGKSFDLQDDSEGLDAGTELKLAITENRFGYVKPEKPPPAPTAAVPANGETVA</sequence>
<dbReference type="InterPro" id="IPR020904">
    <property type="entry name" value="Sc_DH/Rdtase_CS"/>
</dbReference>
<evidence type="ECO:0000313" key="6">
    <source>
        <dbReference type="Proteomes" id="UP000799640"/>
    </source>
</evidence>
<name>A0A6G1HY24_9PEZI</name>
<dbReference type="InterPro" id="IPR002347">
    <property type="entry name" value="SDR_fam"/>
</dbReference>
<dbReference type="AlphaFoldDB" id="A0A6G1HY24"/>
<dbReference type="GO" id="GO:0005737">
    <property type="term" value="C:cytoplasm"/>
    <property type="evidence" value="ECO:0007669"/>
    <property type="project" value="TreeGrafter"/>
</dbReference>
<dbReference type="Pfam" id="PF00106">
    <property type="entry name" value="adh_short"/>
    <property type="match status" value="1"/>
</dbReference>
<dbReference type="Gene3D" id="3.40.50.720">
    <property type="entry name" value="NAD(P)-binding Rossmann-like Domain"/>
    <property type="match status" value="1"/>
</dbReference>
<comment type="similarity">
    <text evidence="1">Belongs to the short-chain dehydrogenases/reductases (SDR) family.</text>
</comment>
<dbReference type="PANTHER" id="PTHR44229">
    <property type="entry name" value="15-HYDROXYPROSTAGLANDIN DEHYDROGENASE [NAD(+)]"/>
    <property type="match status" value="1"/>
</dbReference>
<dbReference type="Proteomes" id="UP000799640">
    <property type="component" value="Unassembled WGS sequence"/>
</dbReference>
<keyword evidence="2" id="KW-0521">NADP</keyword>
<dbReference type="InterPro" id="IPR036291">
    <property type="entry name" value="NAD(P)-bd_dom_sf"/>
</dbReference>
<evidence type="ECO:0000256" key="1">
    <source>
        <dbReference type="ARBA" id="ARBA00006484"/>
    </source>
</evidence>
<feature type="region of interest" description="Disordered" evidence="4">
    <location>
        <begin position="307"/>
        <end position="327"/>
    </location>
</feature>
<gene>
    <name evidence="5" type="ORF">EJ06DRAFT_548633</name>
</gene>
<dbReference type="PROSITE" id="PS00061">
    <property type="entry name" value="ADH_SHORT"/>
    <property type="match status" value="1"/>
</dbReference>
<protein>
    <submittedName>
        <fullName evidence="5">NAD(P)-binding protein</fullName>
    </submittedName>
</protein>
<keyword evidence="3" id="KW-0560">Oxidoreductase</keyword>
<dbReference type="PRINTS" id="PR00081">
    <property type="entry name" value="GDHRDH"/>
</dbReference>
<organism evidence="5 6">
    <name type="scientific">Trichodelitschia bisporula</name>
    <dbReference type="NCBI Taxonomy" id="703511"/>
    <lineage>
        <taxon>Eukaryota</taxon>
        <taxon>Fungi</taxon>
        <taxon>Dikarya</taxon>
        <taxon>Ascomycota</taxon>
        <taxon>Pezizomycotina</taxon>
        <taxon>Dothideomycetes</taxon>
        <taxon>Dothideomycetes incertae sedis</taxon>
        <taxon>Phaeotrichales</taxon>
        <taxon>Phaeotrichaceae</taxon>
        <taxon>Trichodelitschia</taxon>
    </lineage>
</organism>
<evidence type="ECO:0000256" key="3">
    <source>
        <dbReference type="ARBA" id="ARBA00023002"/>
    </source>
</evidence>
<evidence type="ECO:0000313" key="5">
    <source>
        <dbReference type="EMBL" id="KAF2400635.1"/>
    </source>
</evidence>
<dbReference type="SUPFAM" id="SSF51735">
    <property type="entry name" value="NAD(P)-binding Rossmann-fold domains"/>
    <property type="match status" value="1"/>
</dbReference>
<reference evidence="5" key="1">
    <citation type="journal article" date="2020" name="Stud. Mycol.">
        <title>101 Dothideomycetes genomes: a test case for predicting lifestyles and emergence of pathogens.</title>
        <authorList>
            <person name="Haridas S."/>
            <person name="Albert R."/>
            <person name="Binder M."/>
            <person name="Bloem J."/>
            <person name="Labutti K."/>
            <person name="Salamov A."/>
            <person name="Andreopoulos B."/>
            <person name="Baker S."/>
            <person name="Barry K."/>
            <person name="Bills G."/>
            <person name="Bluhm B."/>
            <person name="Cannon C."/>
            <person name="Castanera R."/>
            <person name="Culley D."/>
            <person name="Daum C."/>
            <person name="Ezra D."/>
            <person name="Gonzalez J."/>
            <person name="Henrissat B."/>
            <person name="Kuo A."/>
            <person name="Liang C."/>
            <person name="Lipzen A."/>
            <person name="Lutzoni F."/>
            <person name="Magnuson J."/>
            <person name="Mondo S."/>
            <person name="Nolan M."/>
            <person name="Ohm R."/>
            <person name="Pangilinan J."/>
            <person name="Park H.-J."/>
            <person name="Ramirez L."/>
            <person name="Alfaro M."/>
            <person name="Sun H."/>
            <person name="Tritt A."/>
            <person name="Yoshinaga Y."/>
            <person name="Zwiers L.-H."/>
            <person name="Turgeon B."/>
            <person name="Goodwin S."/>
            <person name="Spatafora J."/>
            <person name="Crous P."/>
            <person name="Grigoriev I."/>
        </authorList>
    </citation>
    <scope>NUCLEOTIDE SEQUENCE</scope>
    <source>
        <strain evidence="5">CBS 262.69</strain>
    </source>
</reference>
<accession>A0A6G1HY24</accession>
<dbReference type="OrthoDB" id="5371740at2759"/>